<dbReference type="InterPro" id="IPR036047">
    <property type="entry name" value="F-box-like_dom_sf"/>
</dbReference>
<dbReference type="EnsemblPlants" id="EMT05737">
    <property type="protein sequence ID" value="EMT05737"/>
    <property type="gene ID" value="F775_12972"/>
</dbReference>
<sequence length="123" mass="13938">MAEAATAGATPPLPGPPDEITAWEILVRLDPKSLLRCRAVHRDYENEVWTLKCHIKLPVTEVRVQCESLDDDEYRDVVVVPGDGDLIVLVKLAEWLLQVDMDDKLVANFNSNNILFRMPSFQH</sequence>
<protein>
    <submittedName>
        <fullName evidence="1">Uncharacterized protein</fullName>
    </submittedName>
</protein>
<organism evidence="1">
    <name type="scientific">Aegilops tauschii</name>
    <name type="common">Tausch's goatgrass</name>
    <name type="synonym">Aegilops squarrosa</name>
    <dbReference type="NCBI Taxonomy" id="37682"/>
    <lineage>
        <taxon>Eukaryota</taxon>
        <taxon>Viridiplantae</taxon>
        <taxon>Streptophyta</taxon>
        <taxon>Embryophyta</taxon>
        <taxon>Tracheophyta</taxon>
        <taxon>Spermatophyta</taxon>
        <taxon>Magnoliopsida</taxon>
        <taxon>Liliopsida</taxon>
        <taxon>Poales</taxon>
        <taxon>Poaceae</taxon>
        <taxon>BOP clade</taxon>
        <taxon>Pooideae</taxon>
        <taxon>Triticodae</taxon>
        <taxon>Triticeae</taxon>
        <taxon>Triticinae</taxon>
        <taxon>Aegilops</taxon>
    </lineage>
</organism>
<evidence type="ECO:0000313" key="1">
    <source>
        <dbReference type="EnsemblPlants" id="EMT05737"/>
    </source>
</evidence>
<name>M8BRZ9_AEGTA</name>
<accession>M8BRZ9</accession>
<proteinExistence type="predicted"/>
<dbReference type="AlphaFoldDB" id="M8BRZ9"/>
<dbReference type="SUPFAM" id="SSF81383">
    <property type="entry name" value="F-box domain"/>
    <property type="match status" value="1"/>
</dbReference>
<reference evidence="1" key="1">
    <citation type="submission" date="2015-06" db="UniProtKB">
        <authorList>
            <consortium name="EnsemblPlants"/>
        </authorList>
    </citation>
    <scope>IDENTIFICATION</scope>
</reference>